<dbReference type="AlphaFoldDB" id="A0A1X6X5Q3"/>
<name>A0A1X6X5Q3_9MICO</name>
<evidence type="ECO:0000313" key="1">
    <source>
        <dbReference type="EMBL" id="SLM94384.1"/>
    </source>
</evidence>
<accession>A0A1X6X5Q3</accession>
<organism evidence="1 2">
    <name type="scientific">Brachybacterium nesterenkovii</name>
    <dbReference type="NCBI Taxonomy" id="47847"/>
    <lineage>
        <taxon>Bacteria</taxon>
        <taxon>Bacillati</taxon>
        <taxon>Actinomycetota</taxon>
        <taxon>Actinomycetes</taxon>
        <taxon>Micrococcales</taxon>
        <taxon>Dermabacteraceae</taxon>
        <taxon>Brachybacterium</taxon>
    </lineage>
</organism>
<gene>
    <name evidence="1" type="ORF">FM110_11205</name>
</gene>
<evidence type="ECO:0008006" key="3">
    <source>
        <dbReference type="Google" id="ProtNLM"/>
    </source>
</evidence>
<evidence type="ECO:0000313" key="2">
    <source>
        <dbReference type="Proteomes" id="UP000195981"/>
    </source>
</evidence>
<keyword evidence="2" id="KW-1185">Reference proteome</keyword>
<dbReference type="EMBL" id="FWFG01000099">
    <property type="protein sequence ID" value="SLM94384.1"/>
    <property type="molecule type" value="Genomic_DNA"/>
</dbReference>
<reference evidence="1 2" key="1">
    <citation type="submission" date="2017-02" db="EMBL/GenBank/DDBJ databases">
        <authorList>
            <person name="Peterson S.W."/>
        </authorList>
    </citation>
    <scope>NUCLEOTIDE SEQUENCE [LARGE SCALE GENOMIC DNA]</scope>
    <source>
        <strain evidence="1 2">CIP104813</strain>
    </source>
</reference>
<dbReference type="InterPro" id="IPR014942">
    <property type="entry name" value="AbiEii"/>
</dbReference>
<dbReference type="RefSeq" id="WP_234992385.1">
    <property type="nucleotide sequence ID" value="NZ_FWFG01000099.1"/>
</dbReference>
<protein>
    <recommendedName>
        <fullName evidence="3">Nucleotidyl transferase AbiEii toxin, Type IV TA system</fullName>
    </recommendedName>
</protein>
<proteinExistence type="predicted"/>
<sequence length="242" mass="25972">MLPDGAVKGGTAMAFRLGMRARFTRDLGAGGIMSLETFTADLEDALASGWAGFTGRLIALAPPAPRGVPDAYVMRPFDVNLSYQGQSWCTIRFELGQIEIPDAEATTAVIAPELVALFTDVGLPAPNAVPVLAAEHQIAQKLHAVSSPGSDRARDPVDLQLLVRSDGLDPARAAEICRRTFAFRRSQPWPPAIEARPSWRELYAAAAEGLPVLPTVEEAVVWVNDLITTIDTASAERPRKSS</sequence>
<dbReference type="Pfam" id="PF08843">
    <property type="entry name" value="AbiEii"/>
    <property type="match status" value="1"/>
</dbReference>
<dbReference type="Proteomes" id="UP000195981">
    <property type="component" value="Unassembled WGS sequence"/>
</dbReference>